<dbReference type="EMBL" id="JANBPG010002476">
    <property type="protein sequence ID" value="KAJ1885642.1"/>
    <property type="molecule type" value="Genomic_DNA"/>
</dbReference>
<dbReference type="Proteomes" id="UP001150581">
    <property type="component" value="Unassembled WGS sequence"/>
</dbReference>
<keyword evidence="2" id="KW-1185">Reference proteome</keyword>
<sequence length="159" mass="17777">MVLQQELRYMFFGMPTKLTNTPRKLKYSIKLPKNLPGSDNAVFAWTWVNASGNRELYMNCVDVQIIGKAGKITGKEMTVVNYGPYTQMIPEFYGDYDTGIDIYSNARNITVTGPGNESAFVIMLNPYGAQSEDGKTDEQGNRDSDNDDTDDEGSDDEDN</sequence>
<comment type="caution">
    <text evidence="1">The sequence shown here is derived from an EMBL/GenBank/DDBJ whole genome shotgun (WGS) entry which is preliminary data.</text>
</comment>
<accession>A0ACC1I383</accession>
<organism evidence="1 2">
    <name type="scientific">Kickxella alabastrina</name>
    <dbReference type="NCBI Taxonomy" id="61397"/>
    <lineage>
        <taxon>Eukaryota</taxon>
        <taxon>Fungi</taxon>
        <taxon>Fungi incertae sedis</taxon>
        <taxon>Zoopagomycota</taxon>
        <taxon>Kickxellomycotina</taxon>
        <taxon>Kickxellomycetes</taxon>
        <taxon>Kickxellales</taxon>
        <taxon>Kickxellaceae</taxon>
        <taxon>Kickxella</taxon>
    </lineage>
</organism>
<evidence type="ECO:0000313" key="2">
    <source>
        <dbReference type="Proteomes" id="UP001150581"/>
    </source>
</evidence>
<proteinExistence type="predicted"/>
<evidence type="ECO:0000313" key="1">
    <source>
        <dbReference type="EMBL" id="KAJ1885642.1"/>
    </source>
</evidence>
<name>A0ACC1I383_9FUNG</name>
<protein>
    <submittedName>
        <fullName evidence="1">Uncharacterized protein</fullName>
    </submittedName>
</protein>
<reference evidence="1" key="1">
    <citation type="submission" date="2022-07" db="EMBL/GenBank/DDBJ databases">
        <title>Phylogenomic reconstructions and comparative analyses of Kickxellomycotina fungi.</title>
        <authorList>
            <person name="Reynolds N.K."/>
            <person name="Stajich J.E."/>
            <person name="Barry K."/>
            <person name="Grigoriev I.V."/>
            <person name="Crous P."/>
            <person name="Smith M.E."/>
        </authorList>
    </citation>
    <scope>NUCLEOTIDE SEQUENCE</scope>
    <source>
        <strain evidence="1">Benny 63K</strain>
    </source>
</reference>
<gene>
    <name evidence="1" type="ORF">LPJ66_010016</name>
</gene>